<accession>A0A8K0L0C7</accession>
<dbReference type="Proteomes" id="UP000809789">
    <property type="component" value="Unassembled WGS sequence"/>
</dbReference>
<evidence type="ECO:0000313" key="2">
    <source>
        <dbReference type="EMBL" id="KAG8627349.1"/>
    </source>
</evidence>
<evidence type="ECO:0000256" key="1">
    <source>
        <dbReference type="SAM" id="MobiDB-lite"/>
    </source>
</evidence>
<gene>
    <name evidence="2" type="ORF">KVT40_004832</name>
</gene>
<proteinExistence type="predicted"/>
<feature type="region of interest" description="Disordered" evidence="1">
    <location>
        <begin position="87"/>
        <end position="114"/>
    </location>
</feature>
<organism evidence="2 3">
    <name type="scientific">Elsinoe batatas</name>
    <dbReference type="NCBI Taxonomy" id="2601811"/>
    <lineage>
        <taxon>Eukaryota</taxon>
        <taxon>Fungi</taxon>
        <taxon>Dikarya</taxon>
        <taxon>Ascomycota</taxon>
        <taxon>Pezizomycotina</taxon>
        <taxon>Dothideomycetes</taxon>
        <taxon>Dothideomycetidae</taxon>
        <taxon>Myriangiales</taxon>
        <taxon>Elsinoaceae</taxon>
        <taxon>Elsinoe</taxon>
    </lineage>
</organism>
<dbReference type="EMBL" id="JAESVG020000005">
    <property type="protein sequence ID" value="KAG8627349.1"/>
    <property type="molecule type" value="Genomic_DNA"/>
</dbReference>
<protein>
    <submittedName>
        <fullName evidence="2">Uncharacterized protein</fullName>
    </submittedName>
</protein>
<name>A0A8K0L0C7_9PEZI</name>
<sequence length="207" mass="23235">MDHFLMTTTRTHDFGMCLNRRPTSARYSHSSTTINTSLASEHLSSEPRVHTQHIHSHISPWIYFGPVSSTSLSAFTRHSSQRLLHDITPLGSTRSPPSVGSAKPSRDETGFYTPSRSVKLGTAQRECIFSGEVQRMVSARYHSGIISVQQHSAPVSKSHAHLSLCHMSVGIHHIFINMHYIPCNDRQERFLFTNDLRSERASEQAGI</sequence>
<dbReference type="OrthoDB" id="10473486at2759"/>
<keyword evidence="3" id="KW-1185">Reference proteome</keyword>
<evidence type="ECO:0000313" key="3">
    <source>
        <dbReference type="Proteomes" id="UP000809789"/>
    </source>
</evidence>
<reference evidence="2" key="1">
    <citation type="submission" date="2021-07" db="EMBL/GenBank/DDBJ databases">
        <title>Elsinoe batatas strain:CRI-CJ2 Genome sequencing and assembly.</title>
        <authorList>
            <person name="Huang L."/>
        </authorList>
    </citation>
    <scope>NUCLEOTIDE SEQUENCE</scope>
    <source>
        <strain evidence="2">CRI-CJ2</strain>
    </source>
</reference>
<dbReference type="AlphaFoldDB" id="A0A8K0L0C7"/>
<comment type="caution">
    <text evidence="2">The sequence shown here is derived from an EMBL/GenBank/DDBJ whole genome shotgun (WGS) entry which is preliminary data.</text>
</comment>